<accession>A0ABN9VKK9</accession>
<feature type="compositionally biased region" description="Basic and acidic residues" evidence="1">
    <location>
        <begin position="189"/>
        <end position="198"/>
    </location>
</feature>
<keyword evidence="3" id="KW-1185">Reference proteome</keyword>
<name>A0ABN9VKK9_9DINO</name>
<feature type="compositionally biased region" description="Low complexity" evidence="1">
    <location>
        <begin position="202"/>
        <end position="214"/>
    </location>
</feature>
<gene>
    <name evidence="2" type="ORF">PCOR1329_LOCUS58238</name>
</gene>
<proteinExistence type="predicted"/>
<dbReference type="Proteomes" id="UP001189429">
    <property type="component" value="Unassembled WGS sequence"/>
</dbReference>
<protein>
    <recommendedName>
        <fullName evidence="4">Subtilisin</fullName>
    </recommendedName>
</protein>
<sequence length="226" mass="23628">MFVLPAAVAEQELDAVAKGLAAARLILNDGKTRTQYDLDQQRGGAGADVAVVARAGDRNVRGSFAVSAVAGDFAAFALAAVGAGGHFQYRTYATYHAAREGSAGKGGGPTAKVAGASVLGTEAGGSLPIALLIAFLRHPHEVEAEGPRPTRASWIISETASTGRGQLLRSRHHMEKVVKTSVSLQILGRGREIEERQHRQTSRPPRISRTRTTSGGSGGLVEAVRL</sequence>
<organism evidence="2 3">
    <name type="scientific">Prorocentrum cordatum</name>
    <dbReference type="NCBI Taxonomy" id="2364126"/>
    <lineage>
        <taxon>Eukaryota</taxon>
        <taxon>Sar</taxon>
        <taxon>Alveolata</taxon>
        <taxon>Dinophyceae</taxon>
        <taxon>Prorocentrales</taxon>
        <taxon>Prorocentraceae</taxon>
        <taxon>Prorocentrum</taxon>
    </lineage>
</organism>
<evidence type="ECO:0000313" key="3">
    <source>
        <dbReference type="Proteomes" id="UP001189429"/>
    </source>
</evidence>
<reference evidence="2" key="1">
    <citation type="submission" date="2023-10" db="EMBL/GenBank/DDBJ databases">
        <authorList>
            <person name="Chen Y."/>
            <person name="Shah S."/>
            <person name="Dougan E. K."/>
            <person name="Thang M."/>
            <person name="Chan C."/>
        </authorList>
    </citation>
    <scope>NUCLEOTIDE SEQUENCE [LARGE SCALE GENOMIC DNA]</scope>
</reference>
<dbReference type="EMBL" id="CAUYUJ010017216">
    <property type="protein sequence ID" value="CAK0872901.1"/>
    <property type="molecule type" value="Genomic_DNA"/>
</dbReference>
<evidence type="ECO:0000256" key="1">
    <source>
        <dbReference type="SAM" id="MobiDB-lite"/>
    </source>
</evidence>
<evidence type="ECO:0008006" key="4">
    <source>
        <dbReference type="Google" id="ProtNLM"/>
    </source>
</evidence>
<comment type="caution">
    <text evidence="2">The sequence shown here is derived from an EMBL/GenBank/DDBJ whole genome shotgun (WGS) entry which is preliminary data.</text>
</comment>
<feature type="region of interest" description="Disordered" evidence="1">
    <location>
        <begin position="189"/>
        <end position="226"/>
    </location>
</feature>
<evidence type="ECO:0000313" key="2">
    <source>
        <dbReference type="EMBL" id="CAK0872901.1"/>
    </source>
</evidence>